<comment type="caution">
    <text evidence="1">The sequence shown here is derived from an EMBL/GenBank/DDBJ whole genome shotgun (WGS) entry which is preliminary data.</text>
</comment>
<dbReference type="InterPro" id="IPR021848">
    <property type="entry name" value="HODM_asu-like"/>
</dbReference>
<reference evidence="1 2" key="1">
    <citation type="submission" date="2016-10" db="EMBL/GenBank/DDBJ databases">
        <authorList>
            <person name="Varghese N."/>
            <person name="Submissions S."/>
        </authorList>
    </citation>
    <scope>NUCLEOTIDE SEQUENCE [LARGE SCALE GENOMIC DNA]</scope>
    <source>
        <strain evidence="1 2">DSM 18839</strain>
    </source>
</reference>
<evidence type="ECO:0000313" key="1">
    <source>
        <dbReference type="EMBL" id="SDF64545.1"/>
    </source>
</evidence>
<dbReference type="OrthoDB" id="5242510at2"/>
<dbReference type="Pfam" id="PF11927">
    <property type="entry name" value="HODM_asu-like"/>
    <property type="match status" value="1"/>
</dbReference>
<dbReference type="EMBL" id="FNBW01000005">
    <property type="protein sequence ID" value="SDF64545.1"/>
    <property type="molecule type" value="Genomic_DNA"/>
</dbReference>
<dbReference type="Proteomes" id="UP000198615">
    <property type="component" value="Unassembled WGS sequence"/>
</dbReference>
<evidence type="ECO:0008006" key="3">
    <source>
        <dbReference type="Google" id="ProtNLM"/>
    </source>
</evidence>
<keyword evidence="2" id="KW-1185">Reference proteome</keyword>
<organism evidence="1 2">
    <name type="scientific">Thalassobaculum litoreum DSM 18839</name>
    <dbReference type="NCBI Taxonomy" id="1123362"/>
    <lineage>
        <taxon>Bacteria</taxon>
        <taxon>Pseudomonadati</taxon>
        <taxon>Pseudomonadota</taxon>
        <taxon>Alphaproteobacteria</taxon>
        <taxon>Rhodospirillales</taxon>
        <taxon>Thalassobaculaceae</taxon>
        <taxon>Thalassobaculum</taxon>
    </lineage>
</organism>
<dbReference type="RefSeq" id="WP_093149863.1">
    <property type="nucleotide sequence ID" value="NZ_FNBW01000005.1"/>
</dbReference>
<evidence type="ECO:0000313" key="2">
    <source>
        <dbReference type="Proteomes" id="UP000198615"/>
    </source>
</evidence>
<protein>
    <recommendedName>
        <fullName evidence="3">DUF3445 domain-containing protein</fullName>
    </recommendedName>
</protein>
<accession>A0A8G2BGZ1</accession>
<gene>
    <name evidence="1" type="ORF">SAMN05660686_01900</name>
</gene>
<proteinExistence type="predicted"/>
<name>A0A8G2BGZ1_9PROT</name>
<sequence>MTATPAPHLRFAPYEKGRFQLTLGIKEIAAADWIDVDAQYAEHMAEKRRLLDARHGEVFAGLHDSLPAQRDCLEAVLAHMTAFHPDLIAADGSGVHTAWDGATLNPSDFESAPLDLAGRLVQEDLCLMQPSDEGHKLIAASLCFPARWRLADKIGRPMSAIHDPVPGFNDRLNRPVERFFAGIAAGQTYMRLNWSVLDDPALFQPTGHGRRDLDPTITPRNITERLHIRIERQTFRRLPRTGVLVFGIKTLIDPIAAIAGRPDLAAAMLGSLRTMPADMRGYKSMAPFADALEGWLQERAEASAG</sequence>
<dbReference type="AlphaFoldDB" id="A0A8G2BGZ1"/>